<proteinExistence type="predicted"/>
<reference evidence="2 3" key="1">
    <citation type="submission" date="2018-08" db="EMBL/GenBank/DDBJ databases">
        <title>A genome reference for cultivated species of the human gut microbiota.</title>
        <authorList>
            <person name="Zou Y."/>
            <person name="Xue W."/>
            <person name="Luo G."/>
        </authorList>
    </citation>
    <scope>NUCLEOTIDE SEQUENCE [LARGE SCALE GENOMIC DNA]</scope>
    <source>
        <strain evidence="2 3">AF15-20</strain>
    </source>
</reference>
<dbReference type="Pfam" id="PF13556">
    <property type="entry name" value="HTH_30"/>
    <property type="match status" value="1"/>
</dbReference>
<dbReference type="Proteomes" id="UP000265489">
    <property type="component" value="Unassembled WGS sequence"/>
</dbReference>
<dbReference type="AlphaFoldDB" id="A0A395W8U9"/>
<dbReference type="InterPro" id="IPR025736">
    <property type="entry name" value="PucR_C-HTH_dom"/>
</dbReference>
<name>A0A395W8U9_9FIRM</name>
<evidence type="ECO:0000313" key="2">
    <source>
        <dbReference type="EMBL" id="RGU93274.1"/>
    </source>
</evidence>
<dbReference type="EMBL" id="QRYQ01000003">
    <property type="protein sequence ID" value="RGU93274.1"/>
    <property type="molecule type" value="Genomic_DNA"/>
</dbReference>
<protein>
    <submittedName>
        <fullName evidence="2">PucR family transcriptional regulator</fullName>
    </submittedName>
</protein>
<feature type="domain" description="PucR C-terminal helix-turn-helix" evidence="1">
    <location>
        <begin position="1"/>
        <end position="33"/>
    </location>
</feature>
<dbReference type="Gene3D" id="1.10.10.2840">
    <property type="entry name" value="PucR C-terminal helix-turn-helix domain"/>
    <property type="match status" value="1"/>
</dbReference>
<evidence type="ECO:0000313" key="3">
    <source>
        <dbReference type="Proteomes" id="UP000265489"/>
    </source>
</evidence>
<accession>A0A395W8U9</accession>
<dbReference type="InterPro" id="IPR042070">
    <property type="entry name" value="PucR_C-HTH_sf"/>
</dbReference>
<evidence type="ECO:0000259" key="1">
    <source>
        <dbReference type="Pfam" id="PF13556"/>
    </source>
</evidence>
<comment type="caution">
    <text evidence="2">The sequence shown here is derived from an EMBL/GenBank/DDBJ whole genome shotgun (WGS) entry which is preliminary data.</text>
</comment>
<sequence>MFVHYRTVSYQMEKAKEMTGINFDNANEVLTVSNGLVIYKMLNQ</sequence>
<organism evidence="2 3">
    <name type="scientific">Holdemanella biformis</name>
    <dbReference type="NCBI Taxonomy" id="1735"/>
    <lineage>
        <taxon>Bacteria</taxon>
        <taxon>Bacillati</taxon>
        <taxon>Bacillota</taxon>
        <taxon>Erysipelotrichia</taxon>
        <taxon>Erysipelotrichales</taxon>
        <taxon>Erysipelotrichaceae</taxon>
        <taxon>Holdemanella</taxon>
    </lineage>
</organism>
<gene>
    <name evidence="2" type="ORF">DWW32_02800</name>
</gene>